<dbReference type="InterPro" id="IPR029044">
    <property type="entry name" value="Nucleotide-diphossugar_trans"/>
</dbReference>
<dbReference type="HOGENOM" id="CLU_017074_0_0_5"/>
<evidence type="ECO:0000256" key="3">
    <source>
        <dbReference type="ARBA" id="ARBA00022679"/>
    </source>
</evidence>
<gene>
    <name evidence="5" type="ORF">Rumeso_01751</name>
</gene>
<evidence type="ECO:0000313" key="6">
    <source>
        <dbReference type="Proteomes" id="UP000019666"/>
    </source>
</evidence>
<keyword evidence="3 5" id="KW-0808">Transferase</keyword>
<dbReference type="CDD" id="cd00761">
    <property type="entry name" value="Glyco_tranf_GTA_type"/>
    <property type="match status" value="1"/>
</dbReference>
<protein>
    <submittedName>
        <fullName evidence="5">Glycosyl transferase, family 2</fullName>
    </submittedName>
</protein>
<dbReference type="PANTHER" id="PTHR43685:SF5">
    <property type="entry name" value="GLYCOSYLTRANSFERASE EPSE-RELATED"/>
    <property type="match status" value="1"/>
</dbReference>
<comment type="caution">
    <text evidence="5">The sequence shown here is derived from an EMBL/GenBank/DDBJ whole genome shotgun (WGS) entry which is preliminary data.</text>
</comment>
<dbReference type="Gene3D" id="3.40.50.2000">
    <property type="entry name" value="Glycogen Phosphorylase B"/>
    <property type="match status" value="1"/>
</dbReference>
<comment type="similarity">
    <text evidence="1">Belongs to the glycosyltransferase 2 family.</text>
</comment>
<keyword evidence="6" id="KW-1185">Reference proteome</keyword>
<evidence type="ECO:0000256" key="1">
    <source>
        <dbReference type="ARBA" id="ARBA00006739"/>
    </source>
</evidence>
<proteinExistence type="inferred from homology"/>
<dbReference type="GO" id="GO:0016757">
    <property type="term" value="F:glycosyltransferase activity"/>
    <property type="evidence" value="ECO:0007669"/>
    <property type="project" value="UniProtKB-KW"/>
</dbReference>
<dbReference type="PATRIC" id="fig|442562.3.peg.1735"/>
<dbReference type="Proteomes" id="UP000019666">
    <property type="component" value="Unassembled WGS sequence"/>
</dbReference>
<dbReference type="Pfam" id="PF00535">
    <property type="entry name" value="Glycos_transf_2"/>
    <property type="match status" value="1"/>
</dbReference>
<dbReference type="InterPro" id="IPR001173">
    <property type="entry name" value="Glyco_trans_2-like"/>
</dbReference>
<feature type="domain" description="Glycosyltransferase 2-like" evidence="4">
    <location>
        <begin position="187"/>
        <end position="302"/>
    </location>
</feature>
<dbReference type="PANTHER" id="PTHR43685">
    <property type="entry name" value="GLYCOSYLTRANSFERASE"/>
    <property type="match status" value="1"/>
</dbReference>
<dbReference type="STRING" id="442562.Rumeso_01751"/>
<keyword evidence="2" id="KW-0328">Glycosyltransferase</keyword>
<dbReference type="SUPFAM" id="SSF53448">
    <property type="entry name" value="Nucleotide-diphospho-sugar transferases"/>
    <property type="match status" value="1"/>
</dbReference>
<dbReference type="Gene3D" id="3.90.550.10">
    <property type="entry name" value="Spore Coat Polysaccharide Biosynthesis Protein SpsA, Chain A"/>
    <property type="match status" value="1"/>
</dbReference>
<evidence type="ECO:0000313" key="5">
    <source>
        <dbReference type="EMBL" id="EYD76793.1"/>
    </source>
</evidence>
<reference evidence="5 6" key="1">
    <citation type="submission" date="2013-02" db="EMBL/GenBank/DDBJ databases">
        <authorList>
            <person name="Fiebig A."/>
            <person name="Goeker M."/>
            <person name="Klenk H.-P.P."/>
        </authorList>
    </citation>
    <scope>NUCLEOTIDE SEQUENCE [LARGE SCALE GENOMIC DNA]</scope>
    <source>
        <strain evidence="5 6">DSM 19309</strain>
    </source>
</reference>
<dbReference type="InterPro" id="IPR050834">
    <property type="entry name" value="Glycosyltransf_2"/>
</dbReference>
<dbReference type="AlphaFoldDB" id="A0A017HRJ8"/>
<organism evidence="5 6">
    <name type="scientific">Rubellimicrobium mesophilum DSM 19309</name>
    <dbReference type="NCBI Taxonomy" id="442562"/>
    <lineage>
        <taxon>Bacteria</taxon>
        <taxon>Pseudomonadati</taxon>
        <taxon>Pseudomonadota</taxon>
        <taxon>Alphaproteobacteria</taxon>
        <taxon>Rhodobacterales</taxon>
        <taxon>Roseobacteraceae</taxon>
        <taxon>Rubellimicrobium</taxon>
    </lineage>
</organism>
<evidence type="ECO:0000256" key="2">
    <source>
        <dbReference type="ARBA" id="ARBA00022676"/>
    </source>
</evidence>
<sequence length="844" mass="93692">MKLPTEKELADLRRSEFFDPSWYRRTYPDVDVLGMDPAEHYLKYGTRMCRDPGPNISSVFLRVAFNMGVEHEPIARLQWLTQKGIDVTTPERKNLLKAAHSLALRGEHARAIALAEQYMPEDLAHTIHILRANAAISVGHEAAWLEHLNSYLNHFDVAPVRLDGSGTVIDRLSTTALPEVTGGPLISVIMPAWNAEKTVRMAAGSILNQTWRNLELLIVDDCSDDGTWTILQQIAASDDRVRIQRSRVNAGPYVSKNVALMQARGEWITGHDADDWAHPQRLERQISFLRARDQSACLAGMLRMTAQGNFVRLNSLGKNTQDGACRSAFISLMVESTFFHDLLGSWDQVRVGGDSEMIRRIEKLNGKDIAQLDSVTMLCLDNPEGLTNHPVLGFVDGQRASPFRIEYMKSYAAWHQELHKLKSRLAFPSVKRAFAAPAEILNGTEVVGELMRELSTADAAVCPELFDVAIVTNLVFPGGNTSSTLDELSFFQAHGLKVLLVHSPTNGCLGKPISHRYNEYKSIIRHWTQVGNIKAKVLICRHPGVITSDSFRHLVGRIEAVHVFAVINNSHLRPDGGLIYDIGSMAEMIGKIKSERTTICPISPVMREELVSYSKATGMEFDVSPIDWTPTFDLAMYRQPPKPTMARPFQIGRHGRDGPEKWHEDREKLSLVYPSSPDFEIRILGGASRAKKTLGALPSNWEVHEFGAIEPYDYLSTLDAFVYFPHTGLTEGFGRTVVEAMLAGVPCILPSSFRGTFGDLAIYCEPEAVESVVRCLAADDQGRLGYLLEVQNIAVERFSSAVIAGRLAGTRLDVIAGEPTGGLQLSVEGRNFKRMIESSVVAEV</sequence>
<dbReference type="EMBL" id="AOSK01000041">
    <property type="protein sequence ID" value="EYD76793.1"/>
    <property type="molecule type" value="Genomic_DNA"/>
</dbReference>
<dbReference type="RefSeq" id="WP_082483288.1">
    <property type="nucleotide sequence ID" value="NZ_KK088521.1"/>
</dbReference>
<name>A0A017HRJ8_9RHOB</name>
<dbReference type="SUPFAM" id="SSF53756">
    <property type="entry name" value="UDP-Glycosyltransferase/glycogen phosphorylase"/>
    <property type="match status" value="1"/>
</dbReference>
<accession>A0A017HRJ8</accession>
<evidence type="ECO:0000259" key="4">
    <source>
        <dbReference type="Pfam" id="PF00535"/>
    </source>
</evidence>
<dbReference type="OrthoDB" id="7527830at2"/>